<dbReference type="EMBL" id="MU002615">
    <property type="protein sequence ID" value="KAF2785902.1"/>
    <property type="molecule type" value="Genomic_DNA"/>
</dbReference>
<evidence type="ECO:0000256" key="6">
    <source>
        <dbReference type="ARBA" id="ARBA00022989"/>
    </source>
</evidence>
<evidence type="ECO:0000256" key="7">
    <source>
        <dbReference type="ARBA" id="ARBA00023136"/>
    </source>
</evidence>
<keyword evidence="6" id="KW-1133">Transmembrane helix</keyword>
<keyword evidence="5" id="KW-0812">Transmembrane</keyword>
<dbReference type="InterPro" id="IPR032805">
    <property type="entry name" value="Wax_synthase_dom"/>
</dbReference>
<feature type="domain" description="Wax synthase" evidence="8">
    <location>
        <begin position="267"/>
        <end position="359"/>
    </location>
</feature>
<dbReference type="AlphaFoldDB" id="A0A6A6WP70"/>
<dbReference type="PANTHER" id="PTHR31595">
    <property type="entry name" value="LONG-CHAIN-ALCOHOL O-FATTY-ACYLTRANSFERASE 3-RELATED"/>
    <property type="match status" value="1"/>
</dbReference>
<proteinExistence type="inferred from homology"/>
<name>A0A6A6WP70_9PLEO</name>
<comment type="subcellular location">
    <subcellularLocation>
        <location evidence="1">Membrane</location>
        <topology evidence="1">Multi-pass membrane protein</topology>
    </subcellularLocation>
</comment>
<dbReference type="PANTHER" id="PTHR31595:SF57">
    <property type="entry name" value="OS04G0481900 PROTEIN"/>
    <property type="match status" value="1"/>
</dbReference>
<evidence type="ECO:0000256" key="1">
    <source>
        <dbReference type="ARBA" id="ARBA00004141"/>
    </source>
</evidence>
<organism evidence="9 10">
    <name type="scientific">Melanomma pulvis-pyrius CBS 109.77</name>
    <dbReference type="NCBI Taxonomy" id="1314802"/>
    <lineage>
        <taxon>Eukaryota</taxon>
        <taxon>Fungi</taxon>
        <taxon>Dikarya</taxon>
        <taxon>Ascomycota</taxon>
        <taxon>Pezizomycotina</taxon>
        <taxon>Dothideomycetes</taxon>
        <taxon>Pleosporomycetidae</taxon>
        <taxon>Pleosporales</taxon>
        <taxon>Melanommataceae</taxon>
        <taxon>Melanomma</taxon>
    </lineage>
</organism>
<gene>
    <name evidence="9" type="ORF">K505DRAFT_261067</name>
</gene>
<sequence>MPPHATFSVPDSPILYQSNKIYSPATESSYPHVLLLASLPVALASPRFPGRILVFSTVILALAISCQIDPHFTNDAGTAQPFSQLWAIWLSTLEKLFASRNPTGPGGKRVLGPESLFWRKTSPSREAEGMVGFGLSKWLWALAIVFNLRGANRNYQAKNVPELSPMEKNGRLRFVISRACKSIYCFLIADITNQLWMQLFFVGNTGSGYTNIGDVNSKYLTVKDPDWIWRLAKSVAWRPLPYYTIGFQYNLMSMVTVALKIFDPEDWPPMFGYISKVTTVRDFWAKFWHQLIRRSFNTFIGYVVDVCHITRGTVWSSQTQIWLSFLLSAFFHAQLNLITPVPSNIAFEERTTGMFLFFLWQAFAISLEDLAQAIFETTVLTLKSGYTKHVKNHTTKMQLTQQNS</sequence>
<protein>
    <recommendedName>
        <fullName evidence="8">Wax synthase domain-containing protein</fullName>
    </recommendedName>
</protein>
<evidence type="ECO:0000256" key="3">
    <source>
        <dbReference type="ARBA" id="ARBA00007282"/>
    </source>
</evidence>
<keyword evidence="7" id="KW-0472">Membrane</keyword>
<dbReference type="GO" id="GO:0006629">
    <property type="term" value="P:lipid metabolic process"/>
    <property type="evidence" value="ECO:0007669"/>
    <property type="project" value="InterPro"/>
</dbReference>
<dbReference type="Proteomes" id="UP000799757">
    <property type="component" value="Unassembled WGS sequence"/>
</dbReference>
<accession>A0A6A6WP70</accession>
<dbReference type="GO" id="GO:0016020">
    <property type="term" value="C:membrane"/>
    <property type="evidence" value="ECO:0007669"/>
    <property type="project" value="UniProtKB-SubCell"/>
</dbReference>
<dbReference type="Pfam" id="PF13813">
    <property type="entry name" value="MBOAT_2"/>
    <property type="match status" value="1"/>
</dbReference>
<evidence type="ECO:0000256" key="2">
    <source>
        <dbReference type="ARBA" id="ARBA00005179"/>
    </source>
</evidence>
<keyword evidence="10" id="KW-1185">Reference proteome</keyword>
<evidence type="ECO:0000313" key="10">
    <source>
        <dbReference type="Proteomes" id="UP000799757"/>
    </source>
</evidence>
<evidence type="ECO:0000313" key="9">
    <source>
        <dbReference type="EMBL" id="KAF2785902.1"/>
    </source>
</evidence>
<keyword evidence="4" id="KW-0808">Transferase</keyword>
<evidence type="ECO:0000259" key="8">
    <source>
        <dbReference type="Pfam" id="PF13813"/>
    </source>
</evidence>
<dbReference type="OrthoDB" id="1077582at2759"/>
<evidence type="ECO:0000256" key="5">
    <source>
        <dbReference type="ARBA" id="ARBA00022692"/>
    </source>
</evidence>
<evidence type="ECO:0000256" key="4">
    <source>
        <dbReference type="ARBA" id="ARBA00022679"/>
    </source>
</evidence>
<comment type="pathway">
    <text evidence="2">Secondary metabolite biosynthesis.</text>
</comment>
<dbReference type="InterPro" id="IPR044851">
    <property type="entry name" value="Wax_synthase"/>
</dbReference>
<dbReference type="GO" id="GO:0008374">
    <property type="term" value="F:O-acyltransferase activity"/>
    <property type="evidence" value="ECO:0007669"/>
    <property type="project" value="InterPro"/>
</dbReference>
<reference evidence="9" key="1">
    <citation type="journal article" date="2020" name="Stud. Mycol.">
        <title>101 Dothideomycetes genomes: a test case for predicting lifestyles and emergence of pathogens.</title>
        <authorList>
            <person name="Haridas S."/>
            <person name="Albert R."/>
            <person name="Binder M."/>
            <person name="Bloem J."/>
            <person name="Labutti K."/>
            <person name="Salamov A."/>
            <person name="Andreopoulos B."/>
            <person name="Baker S."/>
            <person name="Barry K."/>
            <person name="Bills G."/>
            <person name="Bluhm B."/>
            <person name="Cannon C."/>
            <person name="Castanera R."/>
            <person name="Culley D."/>
            <person name="Daum C."/>
            <person name="Ezra D."/>
            <person name="Gonzalez J."/>
            <person name="Henrissat B."/>
            <person name="Kuo A."/>
            <person name="Liang C."/>
            <person name="Lipzen A."/>
            <person name="Lutzoni F."/>
            <person name="Magnuson J."/>
            <person name="Mondo S."/>
            <person name="Nolan M."/>
            <person name="Ohm R."/>
            <person name="Pangilinan J."/>
            <person name="Park H.-J."/>
            <person name="Ramirez L."/>
            <person name="Alfaro M."/>
            <person name="Sun H."/>
            <person name="Tritt A."/>
            <person name="Yoshinaga Y."/>
            <person name="Zwiers L.-H."/>
            <person name="Turgeon B."/>
            <person name="Goodwin S."/>
            <person name="Spatafora J."/>
            <person name="Crous P."/>
            <person name="Grigoriev I."/>
        </authorList>
    </citation>
    <scope>NUCLEOTIDE SEQUENCE</scope>
    <source>
        <strain evidence="9">CBS 109.77</strain>
    </source>
</reference>
<comment type="similarity">
    <text evidence="3">Belongs to the wax synthase family.</text>
</comment>